<organism evidence="2">
    <name type="scientific">uncultured Thermomicrobiales bacterium</name>
    <dbReference type="NCBI Taxonomy" id="1645740"/>
    <lineage>
        <taxon>Bacteria</taxon>
        <taxon>Pseudomonadati</taxon>
        <taxon>Thermomicrobiota</taxon>
        <taxon>Thermomicrobia</taxon>
        <taxon>Thermomicrobiales</taxon>
        <taxon>environmental samples</taxon>
    </lineage>
</organism>
<feature type="region of interest" description="Disordered" evidence="1">
    <location>
        <begin position="1"/>
        <end position="221"/>
    </location>
</feature>
<dbReference type="AlphaFoldDB" id="A0A6J4UPI5"/>
<feature type="non-terminal residue" evidence="2">
    <location>
        <position position="221"/>
    </location>
</feature>
<dbReference type="EMBL" id="CADCWN010000043">
    <property type="protein sequence ID" value="CAA9554778.1"/>
    <property type="molecule type" value="Genomic_DNA"/>
</dbReference>
<feature type="compositionally biased region" description="Low complexity" evidence="1">
    <location>
        <begin position="168"/>
        <end position="213"/>
    </location>
</feature>
<feature type="non-terminal residue" evidence="2">
    <location>
        <position position="1"/>
    </location>
</feature>
<feature type="compositionally biased region" description="Low complexity" evidence="1">
    <location>
        <begin position="136"/>
        <end position="154"/>
    </location>
</feature>
<reference evidence="2" key="1">
    <citation type="submission" date="2020-02" db="EMBL/GenBank/DDBJ databases">
        <authorList>
            <person name="Meier V. D."/>
        </authorList>
    </citation>
    <scope>NUCLEOTIDE SEQUENCE</scope>
    <source>
        <strain evidence="2">AVDCRST_MAG18</strain>
    </source>
</reference>
<dbReference type="GO" id="GO:0008168">
    <property type="term" value="F:methyltransferase activity"/>
    <property type="evidence" value="ECO:0007669"/>
    <property type="project" value="UniProtKB-KW"/>
</dbReference>
<evidence type="ECO:0000313" key="2">
    <source>
        <dbReference type="EMBL" id="CAA9554778.1"/>
    </source>
</evidence>
<keyword evidence="2" id="KW-0489">Methyltransferase</keyword>
<keyword evidence="2" id="KW-0808">Transferase</keyword>
<feature type="compositionally biased region" description="Polar residues" evidence="1">
    <location>
        <begin position="74"/>
        <end position="87"/>
    </location>
</feature>
<proteinExistence type="predicted"/>
<feature type="compositionally biased region" description="Basic and acidic residues" evidence="1">
    <location>
        <begin position="1"/>
        <end position="10"/>
    </location>
</feature>
<feature type="compositionally biased region" description="Low complexity" evidence="1">
    <location>
        <begin position="113"/>
        <end position="128"/>
    </location>
</feature>
<name>A0A6J4UPI5_9BACT</name>
<sequence>CVRHLTERRGHGTRPARPGCAASSPGRRRGGRPLRSGYTATASARSSRTSRVRSWRSVRAPGPTSPPSRAGYTGSASNPTRSCSVTCGSGPRGWDSASSCTRGRPSGCRSRTPASTPWSARSSSARWPIPRRRWARSGACSSPAGVSSSSNTSPRRAGAACDVSSRLSARSGASPSTAATPTARPGPRSRAQASPRCTSPTSTRRSPSSGRISRAWRRNRA</sequence>
<accession>A0A6J4UPI5</accession>
<feature type="compositionally biased region" description="Low complexity" evidence="1">
    <location>
        <begin position="33"/>
        <end position="47"/>
    </location>
</feature>
<gene>
    <name evidence="2" type="ORF">AVDCRST_MAG18-599</name>
</gene>
<evidence type="ECO:0000256" key="1">
    <source>
        <dbReference type="SAM" id="MobiDB-lite"/>
    </source>
</evidence>
<dbReference type="GO" id="GO:0032259">
    <property type="term" value="P:methylation"/>
    <property type="evidence" value="ECO:0007669"/>
    <property type="project" value="UniProtKB-KW"/>
</dbReference>
<protein>
    <submittedName>
        <fullName evidence="2">Methyltransferase type 11</fullName>
    </submittedName>
</protein>